<dbReference type="GO" id="GO:0140673">
    <property type="term" value="P:transcription elongation-coupled chromatin remodeling"/>
    <property type="evidence" value="ECO:0007669"/>
    <property type="project" value="InterPro"/>
</dbReference>
<dbReference type="GO" id="GO:0003677">
    <property type="term" value="F:DNA binding"/>
    <property type="evidence" value="ECO:0007669"/>
    <property type="project" value="InterPro"/>
</dbReference>
<feature type="domain" description="Helix-turn-helix DNA-binding" evidence="2">
    <location>
        <begin position="6"/>
        <end position="97"/>
    </location>
</feature>
<evidence type="ECO:0000259" key="2">
    <source>
        <dbReference type="Pfam" id="PF14641"/>
    </source>
</evidence>
<feature type="region of interest" description="Disordered" evidence="1">
    <location>
        <begin position="104"/>
        <end position="138"/>
    </location>
</feature>
<feature type="region of interest" description="Disordered" evidence="1">
    <location>
        <begin position="158"/>
        <end position="178"/>
    </location>
</feature>
<keyword evidence="4" id="KW-1185">Reference proteome</keyword>
<organism evidence="3 4">
    <name type="scientific">Tribonema minus</name>
    <dbReference type="NCBI Taxonomy" id="303371"/>
    <lineage>
        <taxon>Eukaryota</taxon>
        <taxon>Sar</taxon>
        <taxon>Stramenopiles</taxon>
        <taxon>Ochrophyta</taxon>
        <taxon>PX clade</taxon>
        <taxon>Xanthophyceae</taxon>
        <taxon>Tribonematales</taxon>
        <taxon>Tribonemataceae</taxon>
        <taxon>Tribonema</taxon>
    </lineage>
</organism>
<dbReference type="PANTHER" id="PTHR10145:SF6">
    <property type="entry name" value="TRANSCRIPTION ELONGATION FACTOR SPT6"/>
    <property type="match status" value="1"/>
</dbReference>
<protein>
    <recommendedName>
        <fullName evidence="2">Helix-turn-helix DNA-binding domain-containing protein</fullName>
    </recommendedName>
</protein>
<comment type="caution">
    <text evidence="3">The sequence shown here is derived from an EMBL/GenBank/DDBJ whole genome shotgun (WGS) entry which is preliminary data.</text>
</comment>
<evidence type="ECO:0000313" key="4">
    <source>
        <dbReference type="Proteomes" id="UP000664859"/>
    </source>
</evidence>
<name>A0A836C6L1_9STRA</name>
<dbReference type="InterPro" id="IPR017072">
    <property type="entry name" value="TF_Spt6"/>
</dbReference>
<dbReference type="EMBL" id="JAFCMP010000555">
    <property type="protein sequence ID" value="KAG5175015.1"/>
    <property type="molecule type" value="Genomic_DNA"/>
</dbReference>
<feature type="compositionally biased region" description="Basic and acidic residues" evidence="1">
    <location>
        <begin position="125"/>
        <end position="138"/>
    </location>
</feature>
<dbReference type="Pfam" id="PF14641">
    <property type="entry name" value="HTH_44"/>
    <property type="match status" value="1"/>
</dbReference>
<dbReference type="InterPro" id="IPR028088">
    <property type="entry name" value="Spt6_HTH_DNA-bd_dom"/>
</dbReference>
<feature type="non-terminal residue" evidence="3">
    <location>
        <position position="178"/>
    </location>
</feature>
<dbReference type="Proteomes" id="UP000664859">
    <property type="component" value="Unassembled WGS sequence"/>
</dbReference>
<evidence type="ECO:0000256" key="1">
    <source>
        <dbReference type="SAM" id="MobiDB-lite"/>
    </source>
</evidence>
<accession>A0A836C6L1</accession>
<sequence length="178" mass="20536">MPDRGAITDVERSEEARWILPQLDMVAGQHTETLQAIEKVLFFIEAESMEVPFITHNRKDWYHPHLRRQDLWRIYDLDEKWEKISKRREGVAKVANAFWRRLRGDSDSEDDEGRGESESAYSSETEEKRRSRLAEEVARREDVELRIRRAEKALEAARGALAEAEAAATAGAEAVNAQ</sequence>
<dbReference type="AlphaFoldDB" id="A0A836C6L1"/>
<gene>
    <name evidence="3" type="ORF">JKP88DRAFT_203872</name>
</gene>
<dbReference type="GO" id="GO:0031491">
    <property type="term" value="F:nucleosome binding"/>
    <property type="evidence" value="ECO:0007669"/>
    <property type="project" value="TreeGrafter"/>
</dbReference>
<proteinExistence type="predicted"/>
<dbReference type="GO" id="GO:0034728">
    <property type="term" value="P:nucleosome organization"/>
    <property type="evidence" value="ECO:0007669"/>
    <property type="project" value="TreeGrafter"/>
</dbReference>
<dbReference type="GO" id="GO:0042393">
    <property type="term" value="F:histone binding"/>
    <property type="evidence" value="ECO:0007669"/>
    <property type="project" value="TreeGrafter"/>
</dbReference>
<dbReference type="Gene3D" id="1.10.10.650">
    <property type="entry name" value="RuvA domain 2-like"/>
    <property type="match status" value="1"/>
</dbReference>
<dbReference type="SUPFAM" id="SSF158832">
    <property type="entry name" value="Tex N-terminal region-like"/>
    <property type="match status" value="1"/>
</dbReference>
<dbReference type="PANTHER" id="PTHR10145">
    <property type="entry name" value="TRANSCRIPTION ELONGATION FACTOR SPT6"/>
    <property type="match status" value="1"/>
</dbReference>
<dbReference type="OrthoDB" id="343921at2759"/>
<dbReference type="InterPro" id="IPR023319">
    <property type="entry name" value="Tex-like_HTH_dom_sf"/>
</dbReference>
<reference evidence="3" key="1">
    <citation type="submission" date="2021-02" db="EMBL/GenBank/DDBJ databases">
        <title>First Annotated Genome of the Yellow-green Alga Tribonema minus.</title>
        <authorList>
            <person name="Mahan K.M."/>
        </authorList>
    </citation>
    <scope>NUCLEOTIDE SEQUENCE</scope>
    <source>
        <strain evidence="3">UTEX B ZZ1240</strain>
    </source>
</reference>
<dbReference type="GO" id="GO:0008023">
    <property type="term" value="C:transcription elongation factor complex"/>
    <property type="evidence" value="ECO:0007669"/>
    <property type="project" value="TreeGrafter"/>
</dbReference>
<evidence type="ECO:0000313" key="3">
    <source>
        <dbReference type="EMBL" id="KAG5175015.1"/>
    </source>
</evidence>